<keyword evidence="2" id="KW-0963">Cytoplasm</keyword>
<evidence type="ECO:0000313" key="4">
    <source>
        <dbReference type="EMBL" id="KXB68017.1"/>
    </source>
</evidence>
<dbReference type="InterPro" id="IPR006015">
    <property type="entry name" value="Universal_stress_UspA"/>
</dbReference>
<keyword evidence="5" id="KW-1185">Reference proteome</keyword>
<dbReference type="RefSeq" id="WP_068366744.1">
    <property type="nucleotide sequence ID" value="NZ_CALTYF010000024.1"/>
</dbReference>
<dbReference type="InterPro" id="IPR014729">
    <property type="entry name" value="Rossmann-like_a/b/a_fold"/>
</dbReference>
<dbReference type="Gene3D" id="3.40.50.620">
    <property type="entry name" value="HUPs"/>
    <property type="match status" value="1"/>
</dbReference>
<dbReference type="STRING" id="755172.HMPREF1863_00334"/>
<dbReference type="SUPFAM" id="SSF52402">
    <property type="entry name" value="Adenine nucleotide alpha hydrolases-like"/>
    <property type="match status" value="1"/>
</dbReference>
<organism evidence="4 5">
    <name type="scientific">Aedoeadaptatus coxii</name>
    <dbReference type="NCBI Taxonomy" id="755172"/>
    <lineage>
        <taxon>Bacteria</taxon>
        <taxon>Bacillati</taxon>
        <taxon>Bacillota</taxon>
        <taxon>Tissierellia</taxon>
        <taxon>Tissierellales</taxon>
        <taxon>Peptoniphilaceae</taxon>
        <taxon>Aedoeadaptatus</taxon>
    </lineage>
</organism>
<dbReference type="GO" id="GO:0005737">
    <property type="term" value="C:cytoplasm"/>
    <property type="evidence" value="ECO:0007669"/>
    <property type="project" value="UniProtKB-SubCell"/>
</dbReference>
<dbReference type="PIRSF" id="PIRSF006276">
    <property type="entry name" value="UspA"/>
    <property type="match status" value="1"/>
</dbReference>
<dbReference type="Proteomes" id="UP000070442">
    <property type="component" value="Unassembled WGS sequence"/>
</dbReference>
<dbReference type="EMBL" id="LSDG01000008">
    <property type="protein sequence ID" value="KXB68017.1"/>
    <property type="molecule type" value="Genomic_DNA"/>
</dbReference>
<dbReference type="PANTHER" id="PTHR46268:SF6">
    <property type="entry name" value="UNIVERSAL STRESS PROTEIN UP12"/>
    <property type="match status" value="1"/>
</dbReference>
<comment type="subcellular location">
    <subcellularLocation>
        <location evidence="2">Cytoplasm</location>
    </subcellularLocation>
</comment>
<comment type="similarity">
    <text evidence="1 2">Belongs to the universal stress protein A family.</text>
</comment>
<protein>
    <recommendedName>
        <fullName evidence="2">Universal stress protein</fullName>
    </recommendedName>
</protein>
<sequence>MYDKILVPIDGSRDSYCALKEAELLAKTFHSKLIILTVLTDTNIIEHYPGDFLTTDFKKAQADRAESILEKAKEQMKYDGAIETCYRIGRASEEIIACAEENKVNLIVMGSRGLGGFSRTLLGSVSDRVLNGAKVPVLINKETCRI</sequence>
<reference evidence="5" key="1">
    <citation type="submission" date="2016-01" db="EMBL/GenBank/DDBJ databases">
        <authorList>
            <person name="Mitreva M."/>
            <person name="Pepin K.H."/>
            <person name="Mihindukulasuriya K.A."/>
            <person name="Fulton R."/>
            <person name="Fronick C."/>
            <person name="O'Laughlin M."/>
            <person name="Miner T."/>
            <person name="Herter B."/>
            <person name="Rosa B.A."/>
            <person name="Cordes M."/>
            <person name="Tomlinson C."/>
            <person name="Wollam A."/>
            <person name="Palsikar V.B."/>
            <person name="Mardis E.R."/>
            <person name="Wilson R.K."/>
        </authorList>
    </citation>
    <scope>NUCLEOTIDE SEQUENCE [LARGE SCALE GENOMIC DNA]</scope>
    <source>
        <strain evidence="5">DNF00729</strain>
    </source>
</reference>
<dbReference type="InterPro" id="IPR006016">
    <property type="entry name" value="UspA"/>
</dbReference>
<name>A0A134AJY2_9FIRM</name>
<dbReference type="OrthoDB" id="9794782at2"/>
<comment type="caution">
    <text evidence="4">The sequence shown here is derived from an EMBL/GenBank/DDBJ whole genome shotgun (WGS) entry which is preliminary data.</text>
</comment>
<feature type="domain" description="UspA" evidence="3">
    <location>
        <begin position="1"/>
        <end position="139"/>
    </location>
</feature>
<evidence type="ECO:0000256" key="2">
    <source>
        <dbReference type="PIRNR" id="PIRNR006276"/>
    </source>
</evidence>
<dbReference type="CDD" id="cd00293">
    <property type="entry name" value="USP-like"/>
    <property type="match status" value="1"/>
</dbReference>
<dbReference type="PANTHER" id="PTHR46268">
    <property type="entry name" value="STRESS RESPONSE PROTEIN NHAX"/>
    <property type="match status" value="1"/>
</dbReference>
<gene>
    <name evidence="4" type="ORF">HMPREF1863_00334</name>
</gene>
<accession>A0A134AJY2</accession>
<evidence type="ECO:0000256" key="1">
    <source>
        <dbReference type="ARBA" id="ARBA00008791"/>
    </source>
</evidence>
<dbReference type="AlphaFoldDB" id="A0A134AJY2"/>
<dbReference type="PATRIC" id="fig|755172.3.peg.321"/>
<dbReference type="Pfam" id="PF00582">
    <property type="entry name" value="Usp"/>
    <property type="match status" value="1"/>
</dbReference>
<dbReference type="PRINTS" id="PR01438">
    <property type="entry name" value="UNVRSLSTRESS"/>
</dbReference>
<evidence type="ECO:0000313" key="5">
    <source>
        <dbReference type="Proteomes" id="UP000070442"/>
    </source>
</evidence>
<proteinExistence type="inferred from homology"/>
<evidence type="ECO:0000259" key="3">
    <source>
        <dbReference type="Pfam" id="PF00582"/>
    </source>
</evidence>